<reference evidence="1" key="1">
    <citation type="submission" date="2018-06" db="EMBL/GenBank/DDBJ databases">
        <authorList>
            <person name="Zhirakovskaya E."/>
        </authorList>
    </citation>
    <scope>NUCLEOTIDE SEQUENCE</scope>
</reference>
<organism evidence="1">
    <name type="scientific">hydrothermal vent metagenome</name>
    <dbReference type="NCBI Taxonomy" id="652676"/>
    <lineage>
        <taxon>unclassified sequences</taxon>
        <taxon>metagenomes</taxon>
        <taxon>ecological metagenomes</taxon>
    </lineage>
</organism>
<dbReference type="AlphaFoldDB" id="A0A3B0UT21"/>
<dbReference type="EMBL" id="UOEU01000520">
    <property type="protein sequence ID" value="VAW34251.1"/>
    <property type="molecule type" value="Genomic_DNA"/>
</dbReference>
<gene>
    <name evidence="1" type="ORF">MNBD_CHLOROFLEXI01-266</name>
</gene>
<sequence length="47" mass="4690">MSRIGFVSVSRVMVVLALLFAFVVATPGGGGGTLGTCSLQTSVTCPT</sequence>
<proteinExistence type="predicted"/>
<protein>
    <submittedName>
        <fullName evidence="1">Uncharacterized protein</fullName>
    </submittedName>
</protein>
<accession>A0A3B0UT21</accession>
<name>A0A3B0UT21_9ZZZZ</name>
<evidence type="ECO:0000313" key="1">
    <source>
        <dbReference type="EMBL" id="VAW34251.1"/>
    </source>
</evidence>